<evidence type="ECO:0008006" key="4">
    <source>
        <dbReference type="Google" id="ProtNLM"/>
    </source>
</evidence>
<keyword evidence="3" id="KW-1185">Reference proteome</keyword>
<sequence>MSGALARQKAAELRTESSVGANPIETKQARKQAQLLVANSTFELLAREWIEIRLPGWELSTVKRTIGALERVISARIAGVVRACG</sequence>
<evidence type="ECO:0000313" key="2">
    <source>
        <dbReference type="EMBL" id="MBB3104291.1"/>
    </source>
</evidence>
<dbReference type="AlphaFoldDB" id="A0A839T431"/>
<evidence type="ECO:0000313" key="3">
    <source>
        <dbReference type="Proteomes" id="UP000549250"/>
    </source>
</evidence>
<organism evidence="2 3">
    <name type="scientific">Azomonas macrocytogenes</name>
    <name type="common">Azotobacter macrocytogenes</name>
    <dbReference type="NCBI Taxonomy" id="69962"/>
    <lineage>
        <taxon>Bacteria</taxon>
        <taxon>Pseudomonadati</taxon>
        <taxon>Pseudomonadota</taxon>
        <taxon>Gammaproteobacteria</taxon>
        <taxon>Pseudomonadales</taxon>
        <taxon>Pseudomonadaceae</taxon>
        <taxon>Azomonas</taxon>
    </lineage>
</organism>
<name>A0A839T431_AZOMA</name>
<evidence type="ECO:0000256" key="1">
    <source>
        <dbReference type="SAM" id="MobiDB-lite"/>
    </source>
</evidence>
<reference evidence="2 3" key="1">
    <citation type="submission" date="2020-08" db="EMBL/GenBank/DDBJ databases">
        <title>Genomic Encyclopedia of Type Strains, Phase III (KMG-III): the genomes of soil and plant-associated and newly described type strains.</title>
        <authorList>
            <person name="Whitman W."/>
        </authorList>
    </citation>
    <scope>NUCLEOTIDE SEQUENCE [LARGE SCALE GENOMIC DNA]</scope>
    <source>
        <strain evidence="2 3">CECT 4462</strain>
    </source>
</reference>
<gene>
    <name evidence="2" type="ORF">FHR87_002706</name>
</gene>
<comment type="caution">
    <text evidence="2">The sequence shown here is derived from an EMBL/GenBank/DDBJ whole genome shotgun (WGS) entry which is preliminary data.</text>
</comment>
<dbReference type="EMBL" id="JACHXI010000014">
    <property type="protein sequence ID" value="MBB3104291.1"/>
    <property type="molecule type" value="Genomic_DNA"/>
</dbReference>
<feature type="region of interest" description="Disordered" evidence="1">
    <location>
        <begin position="1"/>
        <end position="25"/>
    </location>
</feature>
<proteinExistence type="predicted"/>
<dbReference type="Proteomes" id="UP000549250">
    <property type="component" value="Unassembled WGS sequence"/>
</dbReference>
<accession>A0A839T431</accession>
<protein>
    <recommendedName>
        <fullName evidence="4">Integrase</fullName>
    </recommendedName>
</protein>